<evidence type="ECO:0000256" key="7">
    <source>
        <dbReference type="ARBA" id="ARBA00023136"/>
    </source>
</evidence>
<dbReference type="KEGG" id="sqz:FQU76_10820"/>
<dbReference type="PANTHER" id="PTHR30472:SF67">
    <property type="entry name" value="PERMEASE OF ABC TRANSPORTER-RELATED"/>
    <property type="match status" value="1"/>
</dbReference>
<keyword evidence="5 8" id="KW-0812">Transmembrane</keyword>
<evidence type="ECO:0000313" key="9">
    <source>
        <dbReference type="EMBL" id="QDY80932.1"/>
    </source>
</evidence>
<comment type="subcellular location">
    <subcellularLocation>
        <location evidence="1">Cell membrane</location>
        <topology evidence="1">Multi-pass membrane protein</topology>
    </subcellularLocation>
</comment>
<dbReference type="Gene3D" id="1.10.3470.10">
    <property type="entry name" value="ABC transporter involved in vitamin B12 uptake, BtuC"/>
    <property type="match status" value="1"/>
</dbReference>
<proteinExistence type="inferred from homology"/>
<accession>A0A5B8IQX8</accession>
<reference evidence="9 10" key="1">
    <citation type="submission" date="2019-07" db="EMBL/GenBank/DDBJ databases">
        <authorList>
            <person name="Zhu P."/>
        </authorList>
    </citation>
    <scope>NUCLEOTIDE SEQUENCE [LARGE SCALE GENOMIC DNA]</scope>
    <source>
        <strain evidence="9 10">SSL-25</strain>
    </source>
</reference>
<dbReference type="InterPro" id="IPR000522">
    <property type="entry name" value="ABC_transptr_permease_BtuC"/>
</dbReference>
<evidence type="ECO:0000256" key="2">
    <source>
        <dbReference type="ARBA" id="ARBA00007935"/>
    </source>
</evidence>
<feature type="transmembrane region" description="Helical" evidence="8">
    <location>
        <begin position="273"/>
        <end position="295"/>
    </location>
</feature>
<evidence type="ECO:0000256" key="6">
    <source>
        <dbReference type="ARBA" id="ARBA00022989"/>
    </source>
</evidence>
<dbReference type="GO" id="GO:0022857">
    <property type="term" value="F:transmembrane transporter activity"/>
    <property type="evidence" value="ECO:0007669"/>
    <property type="project" value="InterPro"/>
</dbReference>
<keyword evidence="6 8" id="KW-1133">Transmembrane helix</keyword>
<dbReference type="InterPro" id="IPR037294">
    <property type="entry name" value="ABC_BtuC-like"/>
</dbReference>
<feature type="transmembrane region" description="Helical" evidence="8">
    <location>
        <begin position="82"/>
        <end position="103"/>
    </location>
</feature>
<evidence type="ECO:0000256" key="3">
    <source>
        <dbReference type="ARBA" id="ARBA00022448"/>
    </source>
</evidence>
<dbReference type="PANTHER" id="PTHR30472">
    <property type="entry name" value="FERRIC ENTEROBACTIN TRANSPORT SYSTEM PERMEASE PROTEIN"/>
    <property type="match status" value="1"/>
</dbReference>
<gene>
    <name evidence="9" type="ORF">FQU76_10820</name>
</gene>
<dbReference type="OrthoDB" id="9782305at2"/>
<dbReference type="AlphaFoldDB" id="A0A5B8IQX8"/>
<comment type="similarity">
    <text evidence="2">Belongs to the binding-protein-dependent transport system permease family. FecCD subfamily.</text>
</comment>
<keyword evidence="7 8" id="KW-0472">Membrane</keyword>
<name>A0A5B8IQX8_9ACTN</name>
<feature type="transmembrane region" description="Helical" evidence="8">
    <location>
        <begin position="243"/>
        <end position="266"/>
    </location>
</feature>
<sequence length="332" mass="33303">MTAGLLAALAAAVLAALALGSVRIPPREVVAALLPGAEPSPFRTIVLDVRLPRVLLGLAVGAGLGVVGTVLQALVRNRLADPFLLGISSGASTGAVLVLVLGIGATTAVALPAGAFAGSLAAFLLVYGLARNGGGMTGTRLVLAGVTISYVFTALTTLVLVASSRPEHFREALYWSLGGLGSARWDTVWLPAVVVGLALPLLLALARPLDLLLVGEEGAIVLGLDVARFRAAVFVLVSLVTAVLVAASGAVGFIGLMVPHAARLLVGAAHRALLPVAALGGAVALVVADLAARTVAAPQDVPVGVLTALIGGPLFLWLMRRRSVDGTEGAPA</sequence>
<dbReference type="FunFam" id="1.10.3470.10:FF:000001">
    <property type="entry name" value="Vitamin B12 ABC transporter permease BtuC"/>
    <property type="match status" value="1"/>
</dbReference>
<feature type="transmembrane region" description="Helical" evidence="8">
    <location>
        <begin position="188"/>
        <end position="206"/>
    </location>
</feature>
<feature type="transmembrane region" description="Helical" evidence="8">
    <location>
        <begin position="109"/>
        <end position="129"/>
    </location>
</feature>
<feature type="transmembrane region" description="Helical" evidence="8">
    <location>
        <begin position="301"/>
        <end position="319"/>
    </location>
</feature>
<dbReference type="Proteomes" id="UP000320580">
    <property type="component" value="Chromosome"/>
</dbReference>
<protein>
    <submittedName>
        <fullName evidence="9">Iron ABC transporter permease</fullName>
    </submittedName>
</protein>
<dbReference type="Pfam" id="PF01032">
    <property type="entry name" value="FecCD"/>
    <property type="match status" value="1"/>
</dbReference>
<feature type="transmembrane region" description="Helical" evidence="8">
    <location>
        <begin position="55"/>
        <end position="75"/>
    </location>
</feature>
<evidence type="ECO:0000256" key="1">
    <source>
        <dbReference type="ARBA" id="ARBA00004651"/>
    </source>
</evidence>
<evidence type="ECO:0000256" key="5">
    <source>
        <dbReference type="ARBA" id="ARBA00022692"/>
    </source>
</evidence>
<dbReference type="SUPFAM" id="SSF81345">
    <property type="entry name" value="ABC transporter involved in vitamin B12 uptake, BtuC"/>
    <property type="match status" value="1"/>
</dbReference>
<evidence type="ECO:0000256" key="8">
    <source>
        <dbReference type="SAM" id="Phobius"/>
    </source>
</evidence>
<evidence type="ECO:0000256" key="4">
    <source>
        <dbReference type="ARBA" id="ARBA00022475"/>
    </source>
</evidence>
<keyword evidence="10" id="KW-1185">Reference proteome</keyword>
<dbReference type="GO" id="GO:0005886">
    <property type="term" value="C:plasma membrane"/>
    <property type="evidence" value="ECO:0007669"/>
    <property type="project" value="UniProtKB-SubCell"/>
</dbReference>
<dbReference type="GO" id="GO:0033214">
    <property type="term" value="P:siderophore-iron import into cell"/>
    <property type="evidence" value="ECO:0007669"/>
    <property type="project" value="TreeGrafter"/>
</dbReference>
<keyword evidence="4" id="KW-1003">Cell membrane</keyword>
<feature type="transmembrane region" description="Helical" evidence="8">
    <location>
        <begin position="141"/>
        <end position="162"/>
    </location>
</feature>
<keyword evidence="3" id="KW-0813">Transport</keyword>
<dbReference type="EMBL" id="CP042266">
    <property type="protein sequence ID" value="QDY80932.1"/>
    <property type="molecule type" value="Genomic_DNA"/>
</dbReference>
<dbReference type="CDD" id="cd06550">
    <property type="entry name" value="TM_ABC_iron-siderophores_like"/>
    <property type="match status" value="1"/>
</dbReference>
<evidence type="ECO:0000313" key="10">
    <source>
        <dbReference type="Proteomes" id="UP000320580"/>
    </source>
</evidence>
<organism evidence="9 10">
    <name type="scientific">Streptomyces qinzhouensis</name>
    <dbReference type="NCBI Taxonomy" id="2599401"/>
    <lineage>
        <taxon>Bacteria</taxon>
        <taxon>Bacillati</taxon>
        <taxon>Actinomycetota</taxon>
        <taxon>Actinomycetes</taxon>
        <taxon>Kitasatosporales</taxon>
        <taxon>Streptomycetaceae</taxon>
        <taxon>Streptomyces</taxon>
    </lineage>
</organism>